<evidence type="ECO:0000256" key="5">
    <source>
        <dbReference type="PROSITE-ProRule" id="PRU00221"/>
    </source>
</evidence>
<keyword evidence="4" id="KW-0808">Transferase</keyword>
<proteinExistence type="predicted"/>
<dbReference type="Gene3D" id="1.25.10.10">
    <property type="entry name" value="Leucine-rich Repeat Variant"/>
    <property type="match status" value="1"/>
</dbReference>
<dbReference type="InterPro" id="IPR045210">
    <property type="entry name" value="RING-Ubox_PUB"/>
</dbReference>
<dbReference type="CDD" id="cd16664">
    <property type="entry name" value="RING-Ubox_PUB"/>
    <property type="match status" value="1"/>
</dbReference>
<organism evidence="8 9">
    <name type="scientific">Asparagus officinalis</name>
    <name type="common">Garden asparagus</name>
    <dbReference type="NCBI Taxonomy" id="4686"/>
    <lineage>
        <taxon>Eukaryota</taxon>
        <taxon>Viridiplantae</taxon>
        <taxon>Streptophyta</taxon>
        <taxon>Embryophyta</taxon>
        <taxon>Tracheophyta</taxon>
        <taxon>Spermatophyta</taxon>
        <taxon>Magnoliopsida</taxon>
        <taxon>Liliopsida</taxon>
        <taxon>Asparagales</taxon>
        <taxon>Asparagaceae</taxon>
        <taxon>Asparagoideae</taxon>
        <taxon>Asparagus</taxon>
    </lineage>
</organism>
<evidence type="ECO:0000256" key="2">
    <source>
        <dbReference type="ARBA" id="ARBA00004906"/>
    </source>
</evidence>
<dbReference type="InterPro" id="IPR003613">
    <property type="entry name" value="Ubox_domain"/>
</dbReference>
<dbReference type="GO" id="GO:0061630">
    <property type="term" value="F:ubiquitin protein ligase activity"/>
    <property type="evidence" value="ECO:0007669"/>
    <property type="project" value="UniProtKB-EC"/>
</dbReference>
<dbReference type="SMART" id="SM00504">
    <property type="entry name" value="Ubox"/>
    <property type="match status" value="1"/>
</dbReference>
<dbReference type="InterPro" id="IPR015943">
    <property type="entry name" value="WD40/YVTN_repeat-like_dom_sf"/>
</dbReference>
<dbReference type="InterPro" id="IPR036322">
    <property type="entry name" value="WD40_repeat_dom_sf"/>
</dbReference>
<dbReference type="PANTHER" id="PTHR47446:SF2">
    <property type="entry name" value="RING-TYPE E3 UBIQUITIN TRANSFERASE"/>
    <property type="match status" value="1"/>
</dbReference>
<dbReference type="InterPro" id="IPR052858">
    <property type="entry name" value="E3_ubiquitin-ligase_LIN"/>
</dbReference>
<dbReference type="InterPro" id="IPR011989">
    <property type="entry name" value="ARM-like"/>
</dbReference>
<dbReference type="InterPro" id="IPR056512">
    <property type="entry name" value="LIN_N"/>
</dbReference>
<dbReference type="InterPro" id="IPR055566">
    <property type="entry name" value="ARM_LIN"/>
</dbReference>
<feature type="region of interest" description="Disordered" evidence="6">
    <location>
        <begin position="247"/>
        <end position="296"/>
    </location>
</feature>
<feature type="repeat" description="WD" evidence="5">
    <location>
        <begin position="1255"/>
        <end position="1289"/>
    </location>
</feature>
<dbReference type="InterPro" id="IPR056514">
    <property type="entry name" value="ARM_LIN_2nd"/>
</dbReference>
<dbReference type="EMBL" id="CM007381">
    <property type="protein sequence ID" value="ONK80417.1"/>
    <property type="molecule type" value="Genomic_DNA"/>
</dbReference>
<dbReference type="Pfam" id="PF04564">
    <property type="entry name" value="U-box"/>
    <property type="match status" value="1"/>
</dbReference>
<dbReference type="Pfam" id="PF23654">
    <property type="entry name" value="ARM_LIN_2nd"/>
    <property type="match status" value="1"/>
</dbReference>
<dbReference type="InterPro" id="IPR013083">
    <property type="entry name" value="Znf_RING/FYVE/PHD"/>
</dbReference>
<evidence type="ECO:0000256" key="1">
    <source>
        <dbReference type="ARBA" id="ARBA00000900"/>
    </source>
</evidence>
<dbReference type="Gramene" id="ONK80417">
    <property type="protein sequence ID" value="ONK80417"/>
    <property type="gene ID" value="A4U43_C01F17510"/>
</dbReference>
<dbReference type="Pfam" id="PF23628">
    <property type="entry name" value="ARM_LIN_C"/>
    <property type="match status" value="1"/>
</dbReference>
<dbReference type="UniPathway" id="UPA00143"/>
<reference evidence="9" key="1">
    <citation type="journal article" date="2017" name="Nat. Commun.">
        <title>The asparagus genome sheds light on the origin and evolution of a young Y chromosome.</title>
        <authorList>
            <person name="Harkess A."/>
            <person name="Zhou J."/>
            <person name="Xu C."/>
            <person name="Bowers J.E."/>
            <person name="Van der Hulst R."/>
            <person name="Ayyampalayam S."/>
            <person name="Mercati F."/>
            <person name="Riccardi P."/>
            <person name="McKain M.R."/>
            <person name="Kakrana A."/>
            <person name="Tang H."/>
            <person name="Ray J."/>
            <person name="Groenendijk J."/>
            <person name="Arikit S."/>
            <person name="Mathioni S.M."/>
            <person name="Nakano M."/>
            <person name="Shan H."/>
            <person name="Telgmann-Rauber A."/>
            <person name="Kanno A."/>
            <person name="Yue Z."/>
            <person name="Chen H."/>
            <person name="Li W."/>
            <person name="Chen Y."/>
            <person name="Xu X."/>
            <person name="Zhang Y."/>
            <person name="Luo S."/>
            <person name="Chen H."/>
            <person name="Gao J."/>
            <person name="Mao Z."/>
            <person name="Pires J.C."/>
            <person name="Luo M."/>
            <person name="Kudrna D."/>
            <person name="Wing R.A."/>
            <person name="Meyers B.C."/>
            <person name="Yi K."/>
            <person name="Kong H."/>
            <person name="Lavrijsen P."/>
            <person name="Sunseri F."/>
            <person name="Falavigna A."/>
            <person name="Ye Y."/>
            <person name="Leebens-Mack J.H."/>
            <person name="Chen G."/>
        </authorList>
    </citation>
    <scope>NUCLEOTIDE SEQUENCE [LARGE SCALE GENOMIC DNA]</scope>
    <source>
        <strain evidence="9">cv. DH0086</strain>
    </source>
</reference>
<keyword evidence="9" id="KW-1185">Reference proteome</keyword>
<dbReference type="PROSITE" id="PS50294">
    <property type="entry name" value="WD_REPEATS_REGION"/>
    <property type="match status" value="2"/>
</dbReference>
<keyword evidence="5" id="KW-0853">WD repeat</keyword>
<dbReference type="PROSITE" id="PS51698">
    <property type="entry name" value="U_BOX"/>
    <property type="match status" value="1"/>
</dbReference>
<feature type="repeat" description="WD" evidence="5">
    <location>
        <begin position="1046"/>
        <end position="1077"/>
    </location>
</feature>
<dbReference type="InterPro" id="IPR001680">
    <property type="entry name" value="WD40_rpt"/>
</dbReference>
<dbReference type="SMART" id="SM00320">
    <property type="entry name" value="WD40"/>
    <property type="match status" value="5"/>
</dbReference>
<evidence type="ECO:0000259" key="7">
    <source>
        <dbReference type="PROSITE" id="PS51698"/>
    </source>
</evidence>
<dbReference type="SUPFAM" id="SSF57850">
    <property type="entry name" value="RING/U-box"/>
    <property type="match status" value="1"/>
</dbReference>
<evidence type="ECO:0000256" key="3">
    <source>
        <dbReference type="ARBA" id="ARBA00012483"/>
    </source>
</evidence>
<evidence type="ECO:0000313" key="9">
    <source>
        <dbReference type="Proteomes" id="UP000243459"/>
    </source>
</evidence>
<dbReference type="OMA" id="ASWQEQN"/>
<feature type="region of interest" description="Disordered" evidence="6">
    <location>
        <begin position="431"/>
        <end position="450"/>
    </location>
</feature>
<dbReference type="GO" id="GO:0016567">
    <property type="term" value="P:protein ubiquitination"/>
    <property type="evidence" value="ECO:0007669"/>
    <property type="project" value="UniProtKB-UniPathway"/>
</dbReference>
<dbReference type="Gene3D" id="3.30.40.10">
    <property type="entry name" value="Zinc/RING finger domain, C3HC4 (zinc finger)"/>
    <property type="match status" value="1"/>
</dbReference>
<dbReference type="Proteomes" id="UP000243459">
    <property type="component" value="Chromosome 1"/>
</dbReference>
<dbReference type="Gene3D" id="2.130.10.10">
    <property type="entry name" value="YVTN repeat-like/Quinoprotein amine dehydrogenase"/>
    <property type="match status" value="2"/>
</dbReference>
<evidence type="ECO:0000313" key="8">
    <source>
        <dbReference type="EMBL" id="ONK80417.1"/>
    </source>
</evidence>
<evidence type="ECO:0000256" key="4">
    <source>
        <dbReference type="ARBA" id="ARBA00022679"/>
    </source>
</evidence>
<protein>
    <recommendedName>
        <fullName evidence="3">RING-type E3 ubiquitin transferase</fullName>
        <ecNumber evidence="3">2.3.2.27</ecNumber>
    </recommendedName>
</protein>
<dbReference type="InterPro" id="IPR016024">
    <property type="entry name" value="ARM-type_fold"/>
</dbReference>
<dbReference type="SUPFAM" id="SSF48371">
    <property type="entry name" value="ARM repeat"/>
    <property type="match status" value="1"/>
</dbReference>
<dbReference type="PROSITE" id="PS50082">
    <property type="entry name" value="WD_REPEATS_2"/>
    <property type="match status" value="2"/>
</dbReference>
<dbReference type="PANTHER" id="PTHR47446">
    <property type="entry name" value="RING-TYPE E3 UBIQUITIN TRANSFERASE"/>
    <property type="match status" value="1"/>
</dbReference>
<dbReference type="Pfam" id="PF00400">
    <property type="entry name" value="WD40"/>
    <property type="match status" value="3"/>
</dbReference>
<dbReference type="Pfam" id="PF23568">
    <property type="entry name" value="ARM_LIN"/>
    <property type="match status" value="1"/>
</dbReference>
<comment type="catalytic activity">
    <reaction evidence="1">
        <text>S-ubiquitinyl-[E2 ubiquitin-conjugating enzyme]-L-cysteine + [acceptor protein]-L-lysine = [E2 ubiquitin-conjugating enzyme]-L-cysteine + N(6)-ubiquitinyl-[acceptor protein]-L-lysine.</text>
        <dbReference type="EC" id="2.3.2.27"/>
    </reaction>
</comment>
<feature type="domain" description="U-box" evidence="7">
    <location>
        <begin position="355"/>
        <end position="430"/>
    </location>
</feature>
<sequence length="1289" mass="143105">MASINPSAIVKHTSNFLNQILTQPDNLHRLLSSSKLKLPSPINPTLLQALTLFTQSSSSNSSSIEKLLLSLSTPSPLSSLLLSLTYSNLNRHVSASLALLDIFILDPAFARSEDLALPVFESLFIPYLVPAVQWFSQRRGKVLAGSRKFEAMSVLSRMSGGQAKELRELERGYEDVMDENCRVYAEYLKKVLEGSDGLSPPELVFMRSGGGFEEEEEEERGSVIGLEKRQYNNPMWVGEDQYVELSTQPSRKDQNNKKNPSPSYPKRVPSHFLNKHQSNERRNTKGNLISDPGQSSTEFIENYEESWSEYGLDIESNQSQGQDEKQEQQTPLEFTCSPITSMVDSDSFISWSKANPPKDFVCPITSNIFNDPVTLETGQTYEREAIGEWLDRGNSTCPVTRQKLSSTQLPKTNYVLKRLIDSWIEQNPYSTPIQNQSQSPSPLRAPSPTSVISQASIDGTTADLRLAISQLCTSEILDESEMAVLHIEQFWRDSNMESEILAALSKPAVINGFVEILFNSVNPQILRSTVFLLAELASKDKYVIQTLTRVDSDIDCMVALFKKGLVEAIVLIYLLNLSLGNLIGMDMLDALIMTVKRNVEDEFDICLKPKTVSVLLLWRMMRNDARTSAVVAGSLVSGRAIQSVVLSLGAELIEERIAAIGILVRCIEEDGNCRNLIADQAKLAQVMESFTVANDIERLEIVRFLHELVKLSRRTFNQQILQIIKDEGVFSTMHTLLLYLQTALKDQAPIVAALLLQLDLLVEPKLMSVYREEAIDALISSLKDSNFPSTQILAAETISSLQGRFSYSGKPLIRAFLLKHAGMTKSYRALMRAEQLGHVLEDPDENLEEEKAADEWERRMAFALVSHEFGLIFEALADGMKSKNAELFSVCLVSATWLVHMLSFLPDTGLRGAARMCLLKRYISILKSSRNVDDKAFAMLALRSFMNDPEGMNVLTLHIKDIMKTMRELKKSSVIAYEMLKLLSDGQESSTHDFWNHKELNQADCSTNGEVSSIVYFRKMIFSGHSDGTIKIWSGSENILDQIQEAREHTKAVTSLAILQSGDKLYSGSLDKTVRVWCIRDGKICCVEVHDMKDQVHNLTVANTIACFSPQGAGVKVFSWNGGSKLINPNKYVKTLALVNGKLYCGCHDNSIQEIDLASGTLGSIQTGNKKLLAKANPIYALQVNDGLLYSASSTSDGSAVKIHNASNYTLVGSLPCTAEIRSIAISADLIYIGCKIGIVDIWAKEKLTRIASLQTKTNSKVQCMAVDSEGEVLVVGTSDGRIQAWGLA</sequence>
<name>A0A5P1FSK7_ASPOF</name>
<accession>A0A5P1FSK7</accession>
<comment type="pathway">
    <text evidence="2">Protein modification; protein ubiquitination.</text>
</comment>
<gene>
    <name evidence="8" type="ORF">A4U43_C01F17510</name>
</gene>
<dbReference type="SUPFAM" id="SSF50978">
    <property type="entry name" value="WD40 repeat-like"/>
    <property type="match status" value="1"/>
</dbReference>
<evidence type="ECO:0000256" key="6">
    <source>
        <dbReference type="SAM" id="MobiDB-lite"/>
    </source>
</evidence>
<dbReference type="EC" id="2.3.2.27" evidence="3"/>